<dbReference type="EMBL" id="FNXT01000013">
    <property type="protein sequence ID" value="SZX59646.1"/>
    <property type="molecule type" value="Genomic_DNA"/>
</dbReference>
<name>A0A383V5J7_TETOB</name>
<reference evidence="2 3" key="1">
    <citation type="submission" date="2016-10" db="EMBL/GenBank/DDBJ databases">
        <authorList>
            <person name="Cai Z."/>
        </authorList>
    </citation>
    <scope>NUCLEOTIDE SEQUENCE [LARGE SCALE GENOMIC DNA]</scope>
</reference>
<gene>
    <name evidence="2" type="ORF">BQ4739_LOCUS248</name>
</gene>
<dbReference type="AlphaFoldDB" id="A0A383V5J7"/>
<feature type="region of interest" description="Disordered" evidence="1">
    <location>
        <begin position="436"/>
        <end position="461"/>
    </location>
</feature>
<feature type="compositionally biased region" description="Low complexity" evidence="1">
    <location>
        <begin position="87"/>
        <end position="113"/>
    </location>
</feature>
<protein>
    <submittedName>
        <fullName evidence="2">Uncharacterized protein</fullName>
    </submittedName>
</protein>
<accession>A0A383V5J7</accession>
<feature type="compositionally biased region" description="Pro residues" evidence="1">
    <location>
        <begin position="441"/>
        <end position="451"/>
    </location>
</feature>
<feature type="region of interest" description="Disordered" evidence="1">
    <location>
        <begin position="1"/>
        <end position="128"/>
    </location>
</feature>
<dbReference type="Proteomes" id="UP000256970">
    <property type="component" value="Unassembled WGS sequence"/>
</dbReference>
<evidence type="ECO:0000313" key="3">
    <source>
        <dbReference type="Proteomes" id="UP000256970"/>
    </source>
</evidence>
<evidence type="ECO:0000313" key="2">
    <source>
        <dbReference type="EMBL" id="SZX59646.1"/>
    </source>
</evidence>
<feature type="compositionally biased region" description="Polar residues" evidence="1">
    <location>
        <begin position="23"/>
        <end position="57"/>
    </location>
</feature>
<keyword evidence="3" id="KW-1185">Reference proteome</keyword>
<proteinExistence type="predicted"/>
<sequence>MAAASKAPFSSSNIPRKVEQQLLAETTQNKQDIGSAQQHAPENGSSSSYYAKQTRSSVPADVDTKATTCPDTPKHKSEAKGTTGQTSPAAAPAAPRSSAKSAAASGSLYPAASNDKDNDDATNAADTAAAEALERINAKAAAPSSTASKAPAKPLSINAASNCSISLLQHGSSSNSSFLQRGSSSSSSFLQRGSCASANKPMALLSLQQPTSATATKHAYTYNTSSSPAAAAAAAAAAPSGSAGPQRAVLCMPRAPPSLFVGMPAARPEVNACSGLPPFSYGQLLQISQAQAAEIRALKAGQAGQAAEIKALKADNAALKADKAAATGQAALITKLRADQAAMGATNASQAATIGSLTGEVGTLKGQLASAVFYAGKYQAAYEAFKDLALSKHEAAVKEAEEAIEQWAVHTEQLEQQAAQAARENAALRKRCNELTSRLSNPPPPPPPPPRQQQQQQHGSLGDVLGKSEALLAEFNQLSVNYSQLRERLLRRDATIGRRNATISQCNAGITERNAIIRTQRVELHMLRPLQQLARGNAAAIAAEASMRLSAHTRRRGSVPWTPPCKSRLSVCTKGVSGLSGYYYCCEVRGSLARGRPDQAVAEGCVGRWRVRGQKMHLPCLAYHCLLH</sequence>
<evidence type="ECO:0000256" key="1">
    <source>
        <dbReference type="SAM" id="MobiDB-lite"/>
    </source>
</evidence>
<organism evidence="2 3">
    <name type="scientific">Tetradesmus obliquus</name>
    <name type="common">Green alga</name>
    <name type="synonym">Acutodesmus obliquus</name>
    <dbReference type="NCBI Taxonomy" id="3088"/>
    <lineage>
        <taxon>Eukaryota</taxon>
        <taxon>Viridiplantae</taxon>
        <taxon>Chlorophyta</taxon>
        <taxon>core chlorophytes</taxon>
        <taxon>Chlorophyceae</taxon>
        <taxon>CS clade</taxon>
        <taxon>Sphaeropleales</taxon>
        <taxon>Scenedesmaceae</taxon>
        <taxon>Tetradesmus</taxon>
    </lineage>
</organism>